<reference evidence="3" key="1">
    <citation type="submission" date="2016-11" db="EMBL/GenBank/DDBJ databases">
        <authorList>
            <person name="Varghese N."/>
            <person name="Submissions S."/>
        </authorList>
    </citation>
    <scope>NUCLEOTIDE SEQUENCE [LARGE SCALE GENOMIC DNA]</scope>
    <source>
        <strain evidence="3">DSM 24579</strain>
    </source>
</reference>
<dbReference type="SUPFAM" id="SSF82784">
    <property type="entry name" value="OsmC-like"/>
    <property type="match status" value="1"/>
</dbReference>
<gene>
    <name evidence="2" type="ORF">SAMN05444483_101294</name>
</gene>
<dbReference type="InterPro" id="IPR036102">
    <property type="entry name" value="OsmC/Ohrsf"/>
</dbReference>
<dbReference type="InterPro" id="IPR019953">
    <property type="entry name" value="OHR"/>
</dbReference>
<name>A0A1M5C2I5_SALEC</name>
<keyword evidence="3" id="KW-1185">Reference proteome</keyword>
<dbReference type="PANTHER" id="PTHR33797">
    <property type="entry name" value="ORGANIC HYDROPEROXIDE RESISTANCE PROTEIN-LIKE"/>
    <property type="match status" value="1"/>
</dbReference>
<comment type="similarity">
    <text evidence="1">Belongs to the OsmC/Ohr family.</text>
</comment>
<evidence type="ECO:0000313" key="3">
    <source>
        <dbReference type="Proteomes" id="UP000183945"/>
    </source>
</evidence>
<dbReference type="Gene3D" id="3.30.300.20">
    <property type="match status" value="1"/>
</dbReference>
<dbReference type="Gene3D" id="2.20.25.10">
    <property type="match status" value="1"/>
</dbReference>
<dbReference type="InterPro" id="IPR015946">
    <property type="entry name" value="KH_dom-like_a/b"/>
</dbReference>
<dbReference type="Proteomes" id="UP000183945">
    <property type="component" value="Unassembled WGS sequence"/>
</dbReference>
<dbReference type="STRING" id="1073325.SAMN05444483_101294"/>
<dbReference type="AlphaFoldDB" id="A0A1M5C2I5"/>
<sequence>MLVILRVYQLNQYIEMKNLYKTTVTTKGARNGHAKSDDGLLDVALSVPKSMGGDGGNNTNPEQLFGAGYSACFGGALQLVAKNHGVELSEDLSVSAVVELGKTEEGNLQLAVILDCYLPGVDVETGEKIVNEAHEVCPYSRATRDNIDVTLNLMVDED</sequence>
<organism evidence="2 3">
    <name type="scientific">Salegentibacter echinorum</name>
    <dbReference type="NCBI Taxonomy" id="1073325"/>
    <lineage>
        <taxon>Bacteria</taxon>
        <taxon>Pseudomonadati</taxon>
        <taxon>Bacteroidota</taxon>
        <taxon>Flavobacteriia</taxon>
        <taxon>Flavobacteriales</taxon>
        <taxon>Flavobacteriaceae</taxon>
        <taxon>Salegentibacter</taxon>
    </lineage>
</organism>
<dbReference type="NCBIfam" id="TIGR03561">
    <property type="entry name" value="organ_hyd_perox"/>
    <property type="match status" value="1"/>
</dbReference>
<dbReference type="Pfam" id="PF02566">
    <property type="entry name" value="OsmC"/>
    <property type="match status" value="1"/>
</dbReference>
<evidence type="ECO:0000313" key="2">
    <source>
        <dbReference type="EMBL" id="SHF48642.1"/>
    </source>
</evidence>
<accession>A0A1M5C2I5</accession>
<dbReference type="EMBL" id="FQVT01000001">
    <property type="protein sequence ID" value="SHF48642.1"/>
    <property type="molecule type" value="Genomic_DNA"/>
</dbReference>
<evidence type="ECO:0000256" key="1">
    <source>
        <dbReference type="ARBA" id="ARBA00007378"/>
    </source>
</evidence>
<dbReference type="PANTHER" id="PTHR33797:SF2">
    <property type="entry name" value="ORGANIC HYDROPEROXIDE RESISTANCE PROTEIN-LIKE"/>
    <property type="match status" value="1"/>
</dbReference>
<proteinExistence type="inferred from homology"/>
<protein>
    <submittedName>
        <fullName evidence="2">Peroxiredoxin, Ohr subfamily</fullName>
    </submittedName>
</protein>
<dbReference type="InterPro" id="IPR003718">
    <property type="entry name" value="OsmC/Ohr_fam"/>
</dbReference>
<dbReference type="GO" id="GO:0006979">
    <property type="term" value="P:response to oxidative stress"/>
    <property type="evidence" value="ECO:0007669"/>
    <property type="project" value="InterPro"/>
</dbReference>